<accession>A0A7J7EGQ6</accession>
<evidence type="ECO:0000313" key="2">
    <source>
        <dbReference type="EMBL" id="KAF5914898.1"/>
    </source>
</evidence>
<reference evidence="2 3" key="1">
    <citation type="journal article" date="2020" name="Mol. Biol. Evol.">
        <title>Interspecific Gene Flow and the Evolution of Specialization in Black and White Rhinoceros.</title>
        <authorList>
            <person name="Moodley Y."/>
            <person name="Westbury M.V."/>
            <person name="Russo I.M."/>
            <person name="Gopalakrishnan S."/>
            <person name="Rakotoarivelo A."/>
            <person name="Olsen R.A."/>
            <person name="Prost S."/>
            <person name="Tunstall T."/>
            <person name="Ryder O.A."/>
            <person name="Dalen L."/>
            <person name="Bruford M.W."/>
        </authorList>
    </citation>
    <scope>NUCLEOTIDE SEQUENCE [LARGE SCALE GENOMIC DNA]</scope>
    <source>
        <strain evidence="2">SBR-YM</strain>
        <tissue evidence="2">Skin</tissue>
    </source>
</reference>
<evidence type="ECO:0000313" key="3">
    <source>
        <dbReference type="Proteomes" id="UP000551758"/>
    </source>
</evidence>
<comment type="caution">
    <text evidence="2">The sequence shown here is derived from an EMBL/GenBank/DDBJ whole genome shotgun (WGS) entry which is preliminary data.</text>
</comment>
<dbReference type="GO" id="GO:0005525">
    <property type="term" value="F:GTP binding"/>
    <property type="evidence" value="ECO:0007669"/>
    <property type="project" value="InterPro"/>
</dbReference>
<feature type="domain" description="Guanylate-binding protein N-terminal" evidence="1">
    <location>
        <begin position="2"/>
        <end position="63"/>
    </location>
</feature>
<dbReference type="InterPro" id="IPR015894">
    <property type="entry name" value="Guanylate-bd_N"/>
</dbReference>
<protein>
    <recommendedName>
        <fullName evidence="1">Guanylate-binding protein N-terminal domain-containing protein</fullName>
    </recommendedName>
</protein>
<dbReference type="Proteomes" id="UP000551758">
    <property type="component" value="Unassembled WGS sequence"/>
</dbReference>
<proteinExistence type="predicted"/>
<evidence type="ECO:0000259" key="1">
    <source>
        <dbReference type="Pfam" id="PF02263"/>
    </source>
</evidence>
<dbReference type="Gene3D" id="3.40.50.300">
    <property type="entry name" value="P-loop containing nucleotide triphosphate hydrolases"/>
    <property type="match status" value="1"/>
</dbReference>
<dbReference type="Pfam" id="PF02263">
    <property type="entry name" value="GBP"/>
    <property type="match status" value="1"/>
</dbReference>
<gene>
    <name evidence="2" type="ORF">HPG69_012645</name>
</gene>
<sequence length="72" mass="8289">MSRECIRKFFPERKSFVFDRPASAGKLLLHIEEASENQMEWDFQVQSKNFCSCIFTKAKIETLGEGIIVTGN</sequence>
<organism evidence="2 3">
    <name type="scientific">Diceros bicornis minor</name>
    <name type="common">South-central black rhinoceros</name>
    <dbReference type="NCBI Taxonomy" id="77932"/>
    <lineage>
        <taxon>Eukaryota</taxon>
        <taxon>Metazoa</taxon>
        <taxon>Chordata</taxon>
        <taxon>Craniata</taxon>
        <taxon>Vertebrata</taxon>
        <taxon>Euteleostomi</taxon>
        <taxon>Mammalia</taxon>
        <taxon>Eutheria</taxon>
        <taxon>Laurasiatheria</taxon>
        <taxon>Perissodactyla</taxon>
        <taxon>Rhinocerotidae</taxon>
        <taxon>Diceros</taxon>
    </lineage>
</organism>
<dbReference type="GO" id="GO:0003924">
    <property type="term" value="F:GTPase activity"/>
    <property type="evidence" value="ECO:0007669"/>
    <property type="project" value="InterPro"/>
</dbReference>
<name>A0A7J7EGQ6_DICBM</name>
<dbReference type="PANTHER" id="PTHR10751">
    <property type="entry name" value="GUANYLATE BINDING PROTEIN"/>
    <property type="match status" value="1"/>
</dbReference>
<dbReference type="EMBL" id="JACDTQ010003066">
    <property type="protein sequence ID" value="KAF5914898.1"/>
    <property type="molecule type" value="Genomic_DNA"/>
</dbReference>
<feature type="non-terminal residue" evidence="2">
    <location>
        <position position="72"/>
    </location>
</feature>
<dbReference type="AlphaFoldDB" id="A0A7J7EGQ6"/>
<keyword evidence="3" id="KW-1185">Reference proteome</keyword>
<dbReference type="InterPro" id="IPR027417">
    <property type="entry name" value="P-loop_NTPase"/>
</dbReference>